<reference evidence="1" key="2">
    <citation type="journal article" date="2023" name="IMA Fungus">
        <title>Comparative genomic study of the Penicillium genus elucidates a diverse pangenome and 15 lateral gene transfer events.</title>
        <authorList>
            <person name="Petersen C."/>
            <person name="Sorensen T."/>
            <person name="Nielsen M.R."/>
            <person name="Sondergaard T.E."/>
            <person name="Sorensen J.L."/>
            <person name="Fitzpatrick D.A."/>
            <person name="Frisvad J.C."/>
            <person name="Nielsen K.L."/>
        </authorList>
    </citation>
    <scope>NUCLEOTIDE SEQUENCE</scope>
    <source>
        <strain evidence="1">IBT 34128</strain>
    </source>
</reference>
<keyword evidence="2" id="KW-1185">Reference proteome</keyword>
<gene>
    <name evidence="1" type="ORF">NUU61_003382</name>
</gene>
<dbReference type="GeneID" id="81393132"/>
<name>A0A9W9KGW1_9EURO</name>
<comment type="caution">
    <text evidence="1">The sequence shown here is derived from an EMBL/GenBank/DDBJ whole genome shotgun (WGS) entry which is preliminary data.</text>
</comment>
<reference evidence="1" key="1">
    <citation type="submission" date="2022-11" db="EMBL/GenBank/DDBJ databases">
        <authorList>
            <person name="Petersen C."/>
        </authorList>
    </citation>
    <scope>NUCLEOTIDE SEQUENCE</scope>
    <source>
        <strain evidence="1">IBT 34128</strain>
    </source>
</reference>
<dbReference type="RefSeq" id="XP_056515031.1">
    <property type="nucleotide sequence ID" value="XM_056653964.1"/>
</dbReference>
<proteinExistence type="predicted"/>
<dbReference type="OrthoDB" id="5379728at2759"/>
<evidence type="ECO:0000313" key="1">
    <source>
        <dbReference type="EMBL" id="KAJ5106035.1"/>
    </source>
</evidence>
<evidence type="ECO:0000313" key="2">
    <source>
        <dbReference type="Proteomes" id="UP001141434"/>
    </source>
</evidence>
<accession>A0A9W9KGW1</accession>
<dbReference type="AlphaFoldDB" id="A0A9W9KGW1"/>
<dbReference type="Proteomes" id="UP001141434">
    <property type="component" value="Unassembled WGS sequence"/>
</dbReference>
<sequence>MAYRKLVGYWLVGRYLRADGPITLPVSASRFYQCGRKGEITFSGINSVCETLCSSWCSTDCNIFGYACDTCQYKSAGAPPDEDHRKLSEWCIPHTWESGSHTRHASLDWYTYDNFKGHRLISCPRGCAYVDTPV</sequence>
<protein>
    <submittedName>
        <fullName evidence="1">Uncharacterized protein</fullName>
    </submittedName>
</protein>
<organism evidence="1 2">
    <name type="scientific">Penicillium alfredii</name>
    <dbReference type="NCBI Taxonomy" id="1506179"/>
    <lineage>
        <taxon>Eukaryota</taxon>
        <taxon>Fungi</taxon>
        <taxon>Dikarya</taxon>
        <taxon>Ascomycota</taxon>
        <taxon>Pezizomycotina</taxon>
        <taxon>Eurotiomycetes</taxon>
        <taxon>Eurotiomycetidae</taxon>
        <taxon>Eurotiales</taxon>
        <taxon>Aspergillaceae</taxon>
        <taxon>Penicillium</taxon>
    </lineage>
</organism>
<dbReference type="EMBL" id="JAPMSZ010000004">
    <property type="protein sequence ID" value="KAJ5106035.1"/>
    <property type="molecule type" value="Genomic_DNA"/>
</dbReference>